<keyword evidence="3" id="KW-1185">Reference proteome</keyword>
<evidence type="ECO:0000313" key="2">
    <source>
        <dbReference type="EMBL" id="KXA93537.1"/>
    </source>
</evidence>
<accession>A0A133UH66</accession>
<dbReference type="AlphaFoldDB" id="A0A133UH66"/>
<gene>
    <name evidence="2" type="ORF">AKJ65_06245</name>
</gene>
<proteinExistence type="predicted"/>
<dbReference type="Proteomes" id="UP000070284">
    <property type="component" value="Unassembled WGS sequence"/>
</dbReference>
<comment type="caution">
    <text evidence="2">The sequence shown here is derived from an EMBL/GenBank/DDBJ whole genome shotgun (WGS) entry which is preliminary data.</text>
</comment>
<dbReference type="InterPro" id="IPR017850">
    <property type="entry name" value="Alkaline_phosphatase_core_sf"/>
</dbReference>
<feature type="non-terminal residue" evidence="2">
    <location>
        <position position="123"/>
    </location>
</feature>
<organism evidence="2 3">
    <name type="scientific">candidate division MSBL1 archaeon SCGC-AAA259E19</name>
    <dbReference type="NCBI Taxonomy" id="1698264"/>
    <lineage>
        <taxon>Archaea</taxon>
        <taxon>Methanobacteriati</taxon>
        <taxon>Methanobacteriota</taxon>
        <taxon>candidate division MSBL1</taxon>
    </lineage>
</organism>
<dbReference type="SUPFAM" id="SSF53649">
    <property type="entry name" value="Alkaline phosphatase-like"/>
    <property type="match status" value="1"/>
</dbReference>
<reference evidence="2 3" key="1">
    <citation type="journal article" date="2016" name="Sci. Rep.">
        <title>Metabolic traits of an uncultured archaeal lineage -MSBL1- from brine pools of the Red Sea.</title>
        <authorList>
            <person name="Mwirichia R."/>
            <person name="Alam I."/>
            <person name="Rashid M."/>
            <person name="Vinu M."/>
            <person name="Ba-Alawi W."/>
            <person name="Anthony Kamau A."/>
            <person name="Kamanda Ngugi D."/>
            <person name="Goker M."/>
            <person name="Klenk H.P."/>
            <person name="Bajic V."/>
            <person name="Stingl U."/>
        </authorList>
    </citation>
    <scope>NUCLEOTIDE SEQUENCE [LARGE SCALE GENOMIC DNA]</scope>
    <source>
        <strain evidence="2">SCGC-AAA259E19</strain>
    </source>
</reference>
<dbReference type="EMBL" id="LHXO01000107">
    <property type="protein sequence ID" value="KXA93537.1"/>
    <property type="molecule type" value="Genomic_DNA"/>
</dbReference>
<dbReference type="Gene3D" id="3.40.720.10">
    <property type="entry name" value="Alkaline Phosphatase, subunit A"/>
    <property type="match status" value="1"/>
</dbReference>
<sequence length="123" mass="14007">MNLIRMKNILLIITDTFRYDNLNGENVNTPELDEFSKKKASTVENFYAGSFPTIPHRTDLATGTLGWPHYPWQPIQKSSPNHIAEMLGEEGYDTQLICDCPHLFPAGFQKKFDAAYQNRGQEG</sequence>
<name>A0A133UH66_9EURY</name>
<feature type="domain" description="Sulfatase N-terminal" evidence="1">
    <location>
        <begin position="7"/>
        <end position="99"/>
    </location>
</feature>
<dbReference type="Pfam" id="PF00884">
    <property type="entry name" value="Sulfatase"/>
    <property type="match status" value="1"/>
</dbReference>
<evidence type="ECO:0000313" key="3">
    <source>
        <dbReference type="Proteomes" id="UP000070284"/>
    </source>
</evidence>
<protein>
    <recommendedName>
        <fullName evidence="1">Sulfatase N-terminal domain-containing protein</fullName>
    </recommendedName>
</protein>
<dbReference type="InterPro" id="IPR000917">
    <property type="entry name" value="Sulfatase_N"/>
</dbReference>
<evidence type="ECO:0000259" key="1">
    <source>
        <dbReference type="Pfam" id="PF00884"/>
    </source>
</evidence>